<evidence type="ECO:0000256" key="4">
    <source>
        <dbReference type="ARBA" id="ARBA00006958"/>
    </source>
</evidence>
<dbReference type="InterPro" id="IPR045249">
    <property type="entry name" value="HARBI1-like"/>
</dbReference>
<evidence type="ECO:0000256" key="3">
    <source>
        <dbReference type="ARBA" id="ARBA00004496"/>
    </source>
</evidence>
<dbReference type="AlphaFoldDB" id="A0AAN8K310"/>
<name>A0AAN8K310_PATCE</name>
<dbReference type="InterPro" id="IPR027806">
    <property type="entry name" value="HARBI1_dom"/>
</dbReference>
<reference evidence="15 16" key="1">
    <citation type="submission" date="2024-01" db="EMBL/GenBank/DDBJ databases">
        <title>The genome of the rayed Mediterranean limpet Patella caerulea (Linnaeus, 1758).</title>
        <authorList>
            <person name="Anh-Thu Weber A."/>
            <person name="Halstead-Nussloch G."/>
        </authorList>
    </citation>
    <scope>NUCLEOTIDE SEQUENCE [LARGE SCALE GENOMIC DNA]</scope>
    <source>
        <strain evidence="15">AATW-2023a</strain>
        <tissue evidence="15">Whole specimen</tissue>
    </source>
</reference>
<organism evidence="15 16">
    <name type="scientific">Patella caerulea</name>
    <name type="common">Rayed Mediterranean limpet</name>
    <dbReference type="NCBI Taxonomy" id="87958"/>
    <lineage>
        <taxon>Eukaryota</taxon>
        <taxon>Metazoa</taxon>
        <taxon>Spiralia</taxon>
        <taxon>Lophotrochozoa</taxon>
        <taxon>Mollusca</taxon>
        <taxon>Gastropoda</taxon>
        <taxon>Patellogastropoda</taxon>
        <taxon>Patelloidea</taxon>
        <taxon>Patellidae</taxon>
        <taxon>Patella</taxon>
    </lineage>
</organism>
<keyword evidence="10" id="KW-0539">Nucleus</keyword>
<dbReference type="GO" id="GO:0004518">
    <property type="term" value="F:nuclease activity"/>
    <property type="evidence" value="ECO:0007669"/>
    <property type="project" value="UniProtKB-KW"/>
</dbReference>
<evidence type="ECO:0000313" key="16">
    <source>
        <dbReference type="Proteomes" id="UP001347796"/>
    </source>
</evidence>
<dbReference type="EMBL" id="JAZGQO010000014">
    <property type="protein sequence ID" value="KAK6171361.1"/>
    <property type="molecule type" value="Genomic_DNA"/>
</dbReference>
<evidence type="ECO:0000256" key="5">
    <source>
        <dbReference type="ARBA" id="ARBA00015519"/>
    </source>
</evidence>
<evidence type="ECO:0000256" key="2">
    <source>
        <dbReference type="ARBA" id="ARBA00004123"/>
    </source>
</evidence>
<evidence type="ECO:0000256" key="10">
    <source>
        <dbReference type="ARBA" id="ARBA00023242"/>
    </source>
</evidence>
<accession>A0AAN8K310</accession>
<keyword evidence="9" id="KW-0378">Hydrolase</keyword>
<evidence type="ECO:0000256" key="7">
    <source>
        <dbReference type="ARBA" id="ARBA00022722"/>
    </source>
</evidence>
<dbReference type="PRINTS" id="PR02086">
    <property type="entry name" value="PUTNUCHARBI1"/>
</dbReference>
<keyword evidence="8" id="KW-0479">Metal-binding</keyword>
<dbReference type="PANTHER" id="PTHR22930">
    <property type="match status" value="1"/>
</dbReference>
<evidence type="ECO:0000313" key="14">
    <source>
        <dbReference type="EMBL" id="KAK6171361.1"/>
    </source>
</evidence>
<comment type="caution">
    <text evidence="15">The sequence shown here is derived from an EMBL/GenBank/DDBJ whole genome shotgun (WGS) entry which is preliminary data.</text>
</comment>
<evidence type="ECO:0000256" key="11">
    <source>
        <dbReference type="ARBA" id="ARBA00030126"/>
    </source>
</evidence>
<evidence type="ECO:0000256" key="8">
    <source>
        <dbReference type="ARBA" id="ARBA00022723"/>
    </source>
</evidence>
<dbReference type="EMBL" id="JAZGQO010000002">
    <property type="protein sequence ID" value="KAK6191858.1"/>
    <property type="molecule type" value="Genomic_DNA"/>
</dbReference>
<dbReference type="InterPro" id="IPR026103">
    <property type="entry name" value="HARBI1_animal"/>
</dbReference>
<evidence type="ECO:0000313" key="15">
    <source>
        <dbReference type="EMBL" id="KAK6191858.1"/>
    </source>
</evidence>
<dbReference type="PANTHER" id="PTHR22930:SF85">
    <property type="entry name" value="GH03217P-RELATED"/>
    <property type="match status" value="1"/>
</dbReference>
<gene>
    <name evidence="15" type="ORF">SNE40_003442</name>
    <name evidence="14" type="ORF">SNE40_019567</name>
</gene>
<evidence type="ECO:0000256" key="1">
    <source>
        <dbReference type="ARBA" id="ARBA00001968"/>
    </source>
</evidence>
<keyword evidence="16" id="KW-1185">Reference proteome</keyword>
<sequence length="301" mass="34204">MSDKYTRQTHIPFDKQILTYVFYAATQCPLIRVADVFGISEASVFNIIASLSELITKNLLREFVRWPEGNRVNDILHGFKEAQGFPGVIGAIDGSHVPIRAPETFPENYINRKGYHSINCMAVCDHEHFFTDIFIGWPGSTHDARVFGNSPLHTAATNHLENTFPQNCHMIGDSAYGLDNFIMVPFKDFGNLTRDQKNYNFKLSSTRMKIEHSFGILKGRFRRLKYIDMGDMEKLNAFISSCFVLHNITLTTEDAFDDFLADGLEGSDPDDPDVFHIQVRNEFGVQKRNTIVGILNEQNVP</sequence>
<evidence type="ECO:0000259" key="13">
    <source>
        <dbReference type="Pfam" id="PF13359"/>
    </source>
</evidence>
<dbReference type="GO" id="GO:0046872">
    <property type="term" value="F:metal ion binding"/>
    <property type="evidence" value="ECO:0007669"/>
    <property type="project" value="UniProtKB-KW"/>
</dbReference>
<keyword evidence="6" id="KW-0963">Cytoplasm</keyword>
<evidence type="ECO:0000256" key="6">
    <source>
        <dbReference type="ARBA" id="ARBA00022490"/>
    </source>
</evidence>
<proteinExistence type="inferred from homology"/>
<dbReference type="GO" id="GO:0005737">
    <property type="term" value="C:cytoplasm"/>
    <property type="evidence" value="ECO:0007669"/>
    <property type="project" value="UniProtKB-SubCell"/>
</dbReference>
<evidence type="ECO:0000256" key="12">
    <source>
        <dbReference type="ARBA" id="ARBA00045850"/>
    </source>
</evidence>
<keyword evidence="7" id="KW-0540">Nuclease</keyword>
<protein>
    <recommendedName>
        <fullName evidence="5">Putative nuclease HARBI1</fullName>
    </recommendedName>
    <alternativeName>
        <fullName evidence="11">Harbinger transposase-derived nuclease</fullName>
    </alternativeName>
</protein>
<evidence type="ECO:0000256" key="9">
    <source>
        <dbReference type="ARBA" id="ARBA00022801"/>
    </source>
</evidence>
<dbReference type="GO" id="GO:0005634">
    <property type="term" value="C:nucleus"/>
    <property type="evidence" value="ECO:0007669"/>
    <property type="project" value="UniProtKB-SubCell"/>
</dbReference>
<dbReference type="GO" id="GO:0016787">
    <property type="term" value="F:hydrolase activity"/>
    <property type="evidence" value="ECO:0007669"/>
    <property type="project" value="UniProtKB-KW"/>
</dbReference>
<feature type="domain" description="DDE Tnp4" evidence="13">
    <location>
        <begin position="92"/>
        <end position="247"/>
    </location>
</feature>
<dbReference type="Proteomes" id="UP001347796">
    <property type="component" value="Unassembled WGS sequence"/>
</dbReference>
<comment type="cofactor">
    <cofactor evidence="1">
        <name>a divalent metal cation</name>
        <dbReference type="ChEBI" id="CHEBI:60240"/>
    </cofactor>
</comment>
<comment type="function">
    <text evidence="12">Transposase-derived protein that may have nuclease activity. Does not have transposase activity.</text>
</comment>
<comment type="subcellular location">
    <subcellularLocation>
        <location evidence="3">Cytoplasm</location>
    </subcellularLocation>
    <subcellularLocation>
        <location evidence="2">Nucleus</location>
    </subcellularLocation>
</comment>
<dbReference type="Pfam" id="PF13359">
    <property type="entry name" value="DDE_Tnp_4"/>
    <property type="match status" value="1"/>
</dbReference>
<comment type="similarity">
    <text evidence="4">Belongs to the HARBI1 family.</text>
</comment>